<keyword evidence="3" id="KW-0863">Zinc-finger</keyword>
<keyword evidence="2" id="KW-0677">Repeat</keyword>
<dbReference type="PROSITE" id="PS50081">
    <property type="entry name" value="ZF_DAG_PE_2"/>
    <property type="match status" value="1"/>
</dbReference>
<name>A0AAV3NPE3_LITER</name>
<dbReference type="PANTHER" id="PTHR46477">
    <property type="entry name" value="CYSTEINE/HISTIDINE-RICH C1 DOMAIN FAMILY PROTEIN"/>
    <property type="match status" value="1"/>
</dbReference>
<evidence type="ECO:0000256" key="4">
    <source>
        <dbReference type="ARBA" id="ARBA00022833"/>
    </source>
</evidence>
<gene>
    <name evidence="6" type="ORF">LIER_02403</name>
</gene>
<dbReference type="Gene3D" id="3.30.60.90">
    <property type="match status" value="1"/>
</dbReference>
<dbReference type="InterPro" id="IPR002219">
    <property type="entry name" value="PKC_DAG/PE"/>
</dbReference>
<evidence type="ECO:0000259" key="5">
    <source>
        <dbReference type="PROSITE" id="PS50081"/>
    </source>
</evidence>
<evidence type="ECO:0000256" key="1">
    <source>
        <dbReference type="ARBA" id="ARBA00022723"/>
    </source>
</evidence>
<dbReference type="AlphaFoldDB" id="A0AAV3NPE3"/>
<protein>
    <recommendedName>
        <fullName evidence="5">Phorbol-ester/DAG-type domain-containing protein</fullName>
    </recommendedName>
</protein>
<reference evidence="6 7" key="1">
    <citation type="submission" date="2024-01" db="EMBL/GenBank/DDBJ databases">
        <title>The complete chloroplast genome sequence of Lithospermum erythrorhizon: insights into the phylogenetic relationship among Boraginaceae species and the maternal lineages of purple gromwells.</title>
        <authorList>
            <person name="Okada T."/>
            <person name="Watanabe K."/>
        </authorList>
    </citation>
    <scope>NUCLEOTIDE SEQUENCE [LARGE SCALE GENOMIC DNA]</scope>
</reference>
<sequence>MRYNEITHFSHPQHRLKFNHTEVPFKCDGCNEIGIGSSYRCNICDYDLHLHCAIPSQNISHPFYPKCNFQFLPRPPGKIERYCNACEKEVTGFIYHCKTCGFDLHPCCAKLPMMLDDGETKLFLYRKVTTECHRCGRRGRSWTYRSTCKKYNLHVACVKEMLVDSWKELYLGKGKLMSKDLEMINRVPTLKGVLQSHHAYHSKSKKGKVQKCCEMAGLALQFIVSAVLGDPTTLIAGVVGSLMSK</sequence>
<evidence type="ECO:0000313" key="6">
    <source>
        <dbReference type="EMBL" id="GAA0141205.1"/>
    </source>
</evidence>
<dbReference type="Pfam" id="PF03107">
    <property type="entry name" value="C1_2"/>
    <property type="match status" value="2"/>
</dbReference>
<dbReference type="InterPro" id="IPR043145">
    <property type="entry name" value="Znf_ZZ_sf"/>
</dbReference>
<feature type="domain" description="Phorbol-ester/DAG-type" evidence="5">
    <location>
        <begin position="13"/>
        <end position="67"/>
    </location>
</feature>
<evidence type="ECO:0000256" key="3">
    <source>
        <dbReference type="ARBA" id="ARBA00022771"/>
    </source>
</evidence>
<keyword evidence="4" id="KW-0862">Zinc</keyword>
<dbReference type="InterPro" id="IPR046349">
    <property type="entry name" value="C1-like_sf"/>
</dbReference>
<dbReference type="EMBL" id="BAABME010000257">
    <property type="protein sequence ID" value="GAA0141205.1"/>
    <property type="molecule type" value="Genomic_DNA"/>
</dbReference>
<accession>A0AAV3NPE3</accession>
<dbReference type="PANTHER" id="PTHR46477:SF3">
    <property type="entry name" value="CYSTEINE_HISTIDINE-RICH C1 DOMAIN FAMILY PROTEIN"/>
    <property type="match status" value="1"/>
</dbReference>
<evidence type="ECO:0000313" key="7">
    <source>
        <dbReference type="Proteomes" id="UP001454036"/>
    </source>
</evidence>
<keyword evidence="7" id="KW-1185">Reference proteome</keyword>
<dbReference type="Proteomes" id="UP001454036">
    <property type="component" value="Unassembled WGS sequence"/>
</dbReference>
<dbReference type="SUPFAM" id="SSF57889">
    <property type="entry name" value="Cysteine-rich domain"/>
    <property type="match status" value="1"/>
</dbReference>
<keyword evidence="1" id="KW-0479">Metal-binding</keyword>
<proteinExistence type="predicted"/>
<comment type="caution">
    <text evidence="6">The sequence shown here is derived from an EMBL/GenBank/DDBJ whole genome shotgun (WGS) entry which is preliminary data.</text>
</comment>
<dbReference type="InterPro" id="IPR004146">
    <property type="entry name" value="DC1"/>
</dbReference>
<dbReference type="GO" id="GO:0008270">
    <property type="term" value="F:zinc ion binding"/>
    <property type="evidence" value="ECO:0007669"/>
    <property type="project" value="UniProtKB-KW"/>
</dbReference>
<organism evidence="6 7">
    <name type="scientific">Lithospermum erythrorhizon</name>
    <name type="common">Purple gromwell</name>
    <name type="synonym">Lithospermum officinale var. erythrorhizon</name>
    <dbReference type="NCBI Taxonomy" id="34254"/>
    <lineage>
        <taxon>Eukaryota</taxon>
        <taxon>Viridiplantae</taxon>
        <taxon>Streptophyta</taxon>
        <taxon>Embryophyta</taxon>
        <taxon>Tracheophyta</taxon>
        <taxon>Spermatophyta</taxon>
        <taxon>Magnoliopsida</taxon>
        <taxon>eudicotyledons</taxon>
        <taxon>Gunneridae</taxon>
        <taxon>Pentapetalae</taxon>
        <taxon>asterids</taxon>
        <taxon>lamiids</taxon>
        <taxon>Boraginales</taxon>
        <taxon>Boraginaceae</taxon>
        <taxon>Boraginoideae</taxon>
        <taxon>Lithospermeae</taxon>
        <taxon>Lithospermum</taxon>
    </lineage>
</organism>
<evidence type="ECO:0000256" key="2">
    <source>
        <dbReference type="ARBA" id="ARBA00022737"/>
    </source>
</evidence>